<gene>
    <name evidence="3" type="ORF">UPYG_G00219960</name>
</gene>
<organism evidence="3 4">
    <name type="scientific">Umbra pygmaea</name>
    <name type="common">Eastern mudminnow</name>
    <dbReference type="NCBI Taxonomy" id="75934"/>
    <lineage>
        <taxon>Eukaryota</taxon>
        <taxon>Metazoa</taxon>
        <taxon>Chordata</taxon>
        <taxon>Craniata</taxon>
        <taxon>Vertebrata</taxon>
        <taxon>Euteleostomi</taxon>
        <taxon>Actinopterygii</taxon>
        <taxon>Neopterygii</taxon>
        <taxon>Teleostei</taxon>
        <taxon>Protacanthopterygii</taxon>
        <taxon>Esociformes</taxon>
        <taxon>Umbridae</taxon>
        <taxon>Umbra</taxon>
    </lineage>
</organism>
<comment type="caution">
    <text evidence="3">The sequence shown here is derived from an EMBL/GenBank/DDBJ whole genome shotgun (WGS) entry which is preliminary data.</text>
</comment>
<evidence type="ECO:0000256" key="1">
    <source>
        <dbReference type="SAM" id="Phobius"/>
    </source>
</evidence>
<evidence type="ECO:0000259" key="2">
    <source>
        <dbReference type="Pfam" id="PF15149"/>
    </source>
</evidence>
<evidence type="ECO:0000313" key="3">
    <source>
        <dbReference type="EMBL" id="KAL0968925.1"/>
    </source>
</evidence>
<sequence length="172" mass="19663">MRLRFPVTYFNIYLFLRRPKHPDVPLRSPYFVTVKEVNNRTTWMVTGTKSTPTLERVRMYFKGHLNLYNPERLLIGVYGTELYHFRISVIPGVVLCDLSEEVQLYVVDPPLSIPGQLITSSATAIILGVLVFLGFFLHHNGIVVRIKNHIRAFFSRHQATVSPGNTMGSTSE</sequence>
<keyword evidence="1" id="KW-1133">Transmembrane helix</keyword>
<name>A0ABD0WBI7_UMBPY</name>
<evidence type="ECO:0000313" key="4">
    <source>
        <dbReference type="Proteomes" id="UP001557470"/>
    </source>
</evidence>
<dbReference type="Proteomes" id="UP001557470">
    <property type="component" value="Unassembled WGS sequence"/>
</dbReference>
<reference evidence="3 4" key="1">
    <citation type="submission" date="2024-06" db="EMBL/GenBank/DDBJ databases">
        <authorList>
            <person name="Pan Q."/>
            <person name="Wen M."/>
            <person name="Jouanno E."/>
            <person name="Zahm M."/>
            <person name="Klopp C."/>
            <person name="Cabau C."/>
            <person name="Louis A."/>
            <person name="Berthelot C."/>
            <person name="Parey E."/>
            <person name="Roest Crollius H."/>
            <person name="Montfort J."/>
            <person name="Robinson-Rechavi M."/>
            <person name="Bouchez O."/>
            <person name="Lampietro C."/>
            <person name="Lopez Roques C."/>
            <person name="Donnadieu C."/>
            <person name="Postlethwait J."/>
            <person name="Bobe J."/>
            <person name="Verreycken H."/>
            <person name="Guiguen Y."/>
        </authorList>
    </citation>
    <scope>NUCLEOTIDE SEQUENCE [LARGE SCALE GENOMIC DNA]</scope>
    <source>
        <strain evidence="3">Up_M1</strain>
        <tissue evidence="3">Testis</tissue>
    </source>
</reference>
<dbReference type="InterPro" id="IPR048789">
    <property type="entry name" value="CATSPERB_C"/>
</dbReference>
<keyword evidence="1" id="KW-0812">Transmembrane</keyword>
<feature type="transmembrane region" description="Helical" evidence="1">
    <location>
        <begin position="117"/>
        <end position="137"/>
    </location>
</feature>
<dbReference type="InterPro" id="IPR028748">
    <property type="entry name" value="CATSPERB"/>
</dbReference>
<dbReference type="EMBL" id="JAGEUA010000007">
    <property type="protein sequence ID" value="KAL0968925.1"/>
    <property type="molecule type" value="Genomic_DNA"/>
</dbReference>
<keyword evidence="1" id="KW-0472">Membrane</keyword>
<accession>A0ABD0WBI7</accession>
<proteinExistence type="predicted"/>
<dbReference type="Pfam" id="PF15149">
    <property type="entry name" value="CATSPERB_C"/>
    <property type="match status" value="1"/>
</dbReference>
<dbReference type="PANTHER" id="PTHR14705">
    <property type="entry name" value="CATION CHANNEL SPERM-ASSOCIATED PROTEIN SUBUNIT BETA"/>
    <property type="match status" value="1"/>
</dbReference>
<feature type="domain" description="Cation channel sperm-associated protein subunit beta C-terminal" evidence="2">
    <location>
        <begin position="2"/>
        <end position="140"/>
    </location>
</feature>
<dbReference type="AlphaFoldDB" id="A0ABD0WBI7"/>
<keyword evidence="4" id="KW-1185">Reference proteome</keyword>
<protein>
    <recommendedName>
        <fullName evidence="2">Cation channel sperm-associated protein subunit beta C-terminal domain-containing protein</fullName>
    </recommendedName>
</protein>
<dbReference type="PANTHER" id="PTHR14705:SF0">
    <property type="entry name" value="CATION CHANNEL SPERM-ASSOCIATED AUXILIARY SUBUNIT BETA"/>
    <property type="match status" value="1"/>
</dbReference>